<sequence>MTKTKRNYTPRVPATVCPHCLTRSIAYDSVQLDVFTREIRYVCQDADCLHTFVAQLGIFRTVRPSMKPNPAITEAILPHGQWRSKPANDDQRVPANDDQPDAAEVLPSPT</sequence>
<evidence type="ECO:0000256" key="1">
    <source>
        <dbReference type="SAM" id="MobiDB-lite"/>
    </source>
</evidence>
<dbReference type="Proteomes" id="UP000244013">
    <property type="component" value="Unassembled WGS sequence"/>
</dbReference>
<dbReference type="EMBL" id="QAYE01000009">
    <property type="protein sequence ID" value="PTW44668.1"/>
    <property type="molecule type" value="Genomic_DNA"/>
</dbReference>
<gene>
    <name evidence="3" type="ORF">C8J25_10998</name>
</gene>
<proteinExistence type="predicted"/>
<accession>A0A2T5TZI3</accession>
<feature type="domain" description="Zinc finger Ogr/Delta-type" evidence="2">
    <location>
        <begin position="17"/>
        <end position="62"/>
    </location>
</feature>
<comment type="caution">
    <text evidence="3">The sequence shown here is derived from an EMBL/GenBank/DDBJ whole genome shotgun (WGS) entry which is preliminary data.</text>
</comment>
<reference evidence="3 4" key="1">
    <citation type="submission" date="2018-04" db="EMBL/GenBank/DDBJ databases">
        <title>Genomic Encyclopedia of Type Strains, Phase III (KMG-III): the genomes of soil and plant-associated and newly described type strains.</title>
        <authorList>
            <person name="Whitman W."/>
        </authorList>
    </citation>
    <scope>NUCLEOTIDE SEQUENCE [LARGE SCALE GENOMIC DNA]</scope>
    <source>
        <strain evidence="3 4">MA-olki</strain>
    </source>
</reference>
<feature type="region of interest" description="Disordered" evidence="1">
    <location>
        <begin position="78"/>
        <end position="110"/>
    </location>
</feature>
<dbReference type="Pfam" id="PF04606">
    <property type="entry name" value="Ogr_Delta"/>
    <property type="match status" value="1"/>
</dbReference>
<dbReference type="AlphaFoldDB" id="A0A2T5TZI3"/>
<evidence type="ECO:0000259" key="2">
    <source>
        <dbReference type="Pfam" id="PF04606"/>
    </source>
</evidence>
<name>A0A2T5TZI3_9SPHN</name>
<organism evidence="3 4">
    <name type="scientific">Sphingomonas faeni</name>
    <dbReference type="NCBI Taxonomy" id="185950"/>
    <lineage>
        <taxon>Bacteria</taxon>
        <taxon>Pseudomonadati</taxon>
        <taxon>Pseudomonadota</taxon>
        <taxon>Alphaproteobacteria</taxon>
        <taxon>Sphingomonadales</taxon>
        <taxon>Sphingomonadaceae</taxon>
        <taxon>Sphingomonas</taxon>
    </lineage>
</organism>
<protein>
    <submittedName>
        <fullName evidence="3">Ogr/Delta-like zinc finger protein</fullName>
    </submittedName>
</protein>
<dbReference type="GeneID" id="91007280"/>
<evidence type="ECO:0000313" key="4">
    <source>
        <dbReference type="Proteomes" id="UP000244013"/>
    </source>
</evidence>
<dbReference type="InterPro" id="IPR007684">
    <property type="entry name" value="Znf_Ogr/Delta"/>
</dbReference>
<evidence type="ECO:0000313" key="3">
    <source>
        <dbReference type="EMBL" id="PTW44668.1"/>
    </source>
</evidence>
<dbReference type="OrthoDB" id="7510608at2"/>
<dbReference type="RefSeq" id="WP_107955449.1">
    <property type="nucleotide sequence ID" value="NZ_QAYE01000009.1"/>
</dbReference>